<dbReference type="AlphaFoldDB" id="A0AAE4C9Z8"/>
<dbReference type="PANTHER" id="PTHR12475">
    <property type="match status" value="1"/>
</dbReference>
<dbReference type="Pfam" id="PF13279">
    <property type="entry name" value="4HBT_2"/>
    <property type="match status" value="1"/>
</dbReference>
<sequence>MRLFWLLATAKRRGRLSAWHVSRRTYTVRPRDLDIYLHMTNSAYLSFLDLGRMDLVIRSGIWDRSRRERVQAVVANQTITYRKSLNLGDTFTVETRIAGVDERAVYFEQRFTVDGEIYAEAAVRMRFIRRGAGVVPMEEVLTWADPAPEDRVLPQWMREWAAHTGLPSTREPAPSAWSS</sequence>
<dbReference type="CDD" id="cd00586">
    <property type="entry name" value="4HBT"/>
    <property type="match status" value="1"/>
</dbReference>
<protein>
    <submittedName>
        <fullName evidence="1">YbgC/YbaW family acyl-CoA thioester hydrolase</fullName>
    </submittedName>
</protein>
<dbReference type="Proteomes" id="UP001183643">
    <property type="component" value="Unassembled WGS sequence"/>
</dbReference>
<keyword evidence="2" id="KW-1185">Reference proteome</keyword>
<dbReference type="PANTHER" id="PTHR12475:SF4">
    <property type="entry name" value="PROTEIN THEM6"/>
    <property type="match status" value="1"/>
</dbReference>
<keyword evidence="1" id="KW-0378">Hydrolase</keyword>
<reference evidence="1" key="1">
    <citation type="submission" date="2023-07" db="EMBL/GenBank/DDBJ databases">
        <title>Sequencing the genomes of 1000 actinobacteria strains.</title>
        <authorList>
            <person name="Klenk H.-P."/>
        </authorList>
    </citation>
    <scope>NUCLEOTIDE SEQUENCE</scope>
    <source>
        <strain evidence="1">DSM 44707</strain>
    </source>
</reference>
<accession>A0AAE4C9Z8</accession>
<dbReference type="EMBL" id="JAVDYB010000001">
    <property type="protein sequence ID" value="MDR7277091.1"/>
    <property type="molecule type" value="Genomic_DNA"/>
</dbReference>
<gene>
    <name evidence="1" type="ORF">J2S41_003869</name>
</gene>
<proteinExistence type="predicted"/>
<dbReference type="InterPro" id="IPR029069">
    <property type="entry name" value="HotDog_dom_sf"/>
</dbReference>
<dbReference type="Gene3D" id="3.10.129.10">
    <property type="entry name" value="Hotdog Thioesterase"/>
    <property type="match status" value="1"/>
</dbReference>
<organism evidence="1 2">
    <name type="scientific">Catenuloplanes atrovinosus</name>
    <dbReference type="NCBI Taxonomy" id="137266"/>
    <lineage>
        <taxon>Bacteria</taxon>
        <taxon>Bacillati</taxon>
        <taxon>Actinomycetota</taxon>
        <taxon>Actinomycetes</taxon>
        <taxon>Micromonosporales</taxon>
        <taxon>Micromonosporaceae</taxon>
        <taxon>Catenuloplanes</taxon>
    </lineage>
</organism>
<dbReference type="InterPro" id="IPR051490">
    <property type="entry name" value="THEM6_lcsJ_thioesterase"/>
</dbReference>
<evidence type="ECO:0000313" key="2">
    <source>
        <dbReference type="Proteomes" id="UP001183643"/>
    </source>
</evidence>
<name>A0AAE4C9Z8_9ACTN</name>
<dbReference type="SUPFAM" id="SSF54637">
    <property type="entry name" value="Thioesterase/thiol ester dehydrase-isomerase"/>
    <property type="match status" value="1"/>
</dbReference>
<comment type="caution">
    <text evidence="1">The sequence shown here is derived from an EMBL/GenBank/DDBJ whole genome shotgun (WGS) entry which is preliminary data.</text>
</comment>
<evidence type="ECO:0000313" key="1">
    <source>
        <dbReference type="EMBL" id="MDR7277091.1"/>
    </source>
</evidence>
<dbReference type="GO" id="GO:0016787">
    <property type="term" value="F:hydrolase activity"/>
    <property type="evidence" value="ECO:0007669"/>
    <property type="project" value="UniProtKB-KW"/>
</dbReference>